<evidence type="ECO:0000256" key="2">
    <source>
        <dbReference type="PROSITE-ProRule" id="PRU01282"/>
    </source>
</evidence>
<reference evidence="4" key="1">
    <citation type="submission" date="2017-02" db="EMBL/GenBank/DDBJ databases">
        <authorList>
            <person name="Varghese N."/>
            <person name="Submissions S."/>
        </authorList>
    </citation>
    <scope>NUCLEOTIDE SEQUENCE [LARGE SCALE GENOMIC DNA]</scope>
    <source>
        <strain evidence="4">R11H</strain>
    </source>
</reference>
<name>A0A1T5DEZ7_9SPHN</name>
<organism evidence="3 4">
    <name type="scientific">Sphingopyxis flava</name>
    <dbReference type="NCBI Taxonomy" id="1507287"/>
    <lineage>
        <taxon>Bacteria</taxon>
        <taxon>Pseudomonadati</taxon>
        <taxon>Pseudomonadota</taxon>
        <taxon>Alphaproteobacteria</taxon>
        <taxon>Sphingomonadales</taxon>
        <taxon>Sphingomonadaceae</taxon>
        <taxon>Sphingopyxis</taxon>
    </lineage>
</organism>
<dbReference type="RefSeq" id="WP_079639024.1">
    <property type="nucleotide sequence ID" value="NZ_FUYP01000014.1"/>
</dbReference>
<dbReference type="InterPro" id="IPR036249">
    <property type="entry name" value="Thioredoxin-like_sf"/>
</dbReference>
<evidence type="ECO:0000313" key="4">
    <source>
        <dbReference type="Proteomes" id="UP000190044"/>
    </source>
</evidence>
<protein>
    <submittedName>
        <fullName evidence="3">Transcriptional regulator, Spx/MgsR family</fullName>
    </submittedName>
</protein>
<dbReference type="AlphaFoldDB" id="A0A1T5DEZ7"/>
<dbReference type="PROSITE" id="PS51353">
    <property type="entry name" value="ARSC"/>
    <property type="match status" value="1"/>
</dbReference>
<dbReference type="SUPFAM" id="SSF52833">
    <property type="entry name" value="Thioredoxin-like"/>
    <property type="match status" value="1"/>
</dbReference>
<dbReference type="PANTHER" id="PTHR30041">
    <property type="entry name" value="ARSENATE REDUCTASE"/>
    <property type="match status" value="1"/>
</dbReference>
<accession>A0A1T5DEZ7</accession>
<keyword evidence="4" id="KW-1185">Reference proteome</keyword>
<dbReference type="OrthoDB" id="9803749at2"/>
<sequence>MALTLYGIPNCDTVKKARRWLDGAGVSYRFHDFRKDGLEPTRLQQWIDAVGWERLLNKSGTTFRKLPDADKAGLDAAKAKALMLDQPAMIRRPVVEADDGISVGFSESDWQARFAA</sequence>
<dbReference type="NCBIfam" id="NF008107">
    <property type="entry name" value="PRK10853.1"/>
    <property type="match status" value="1"/>
</dbReference>
<dbReference type="CDD" id="cd03035">
    <property type="entry name" value="ArsC_Yffb"/>
    <property type="match status" value="1"/>
</dbReference>
<gene>
    <name evidence="3" type="ORF">SAMN06295937_101447</name>
</gene>
<dbReference type="InterPro" id="IPR006660">
    <property type="entry name" value="Arsenate_reductase-like"/>
</dbReference>
<dbReference type="NCBIfam" id="TIGR01617">
    <property type="entry name" value="arsC_related"/>
    <property type="match status" value="1"/>
</dbReference>
<dbReference type="Proteomes" id="UP000190044">
    <property type="component" value="Unassembled WGS sequence"/>
</dbReference>
<dbReference type="Pfam" id="PF03960">
    <property type="entry name" value="ArsC"/>
    <property type="match status" value="1"/>
</dbReference>
<dbReference type="Gene3D" id="3.40.30.10">
    <property type="entry name" value="Glutaredoxin"/>
    <property type="match status" value="1"/>
</dbReference>
<dbReference type="InterPro" id="IPR006504">
    <property type="entry name" value="Tscrpt_reg_Spx/MgsR"/>
</dbReference>
<evidence type="ECO:0000313" key="3">
    <source>
        <dbReference type="EMBL" id="SKB70265.1"/>
    </source>
</evidence>
<dbReference type="EMBL" id="FUYP01000014">
    <property type="protein sequence ID" value="SKB70265.1"/>
    <property type="molecule type" value="Genomic_DNA"/>
</dbReference>
<dbReference type="PANTHER" id="PTHR30041:SF8">
    <property type="entry name" value="PROTEIN YFFB"/>
    <property type="match status" value="1"/>
</dbReference>
<comment type="similarity">
    <text evidence="1 2">Belongs to the ArsC family.</text>
</comment>
<proteinExistence type="inferred from homology"/>
<evidence type="ECO:0000256" key="1">
    <source>
        <dbReference type="ARBA" id="ARBA00007198"/>
    </source>
</evidence>